<evidence type="ECO:0000313" key="9">
    <source>
        <dbReference type="EMBL" id="ADG74804.1"/>
    </source>
</evidence>
<dbReference type="NCBIfam" id="NF003606">
    <property type="entry name" value="PRK05257.2-1"/>
    <property type="match status" value="1"/>
</dbReference>
<dbReference type="NCBIfam" id="NF003611">
    <property type="entry name" value="PRK05257.3-2"/>
    <property type="match status" value="1"/>
</dbReference>
<keyword evidence="4 8" id="KW-0816">Tricarboxylic acid cycle</keyword>
<dbReference type="STRING" id="446466.Cfla_1908"/>
<dbReference type="InterPro" id="IPR006231">
    <property type="entry name" value="MQO"/>
</dbReference>
<evidence type="ECO:0000313" key="10">
    <source>
        <dbReference type="Proteomes" id="UP000000849"/>
    </source>
</evidence>
<evidence type="ECO:0000256" key="1">
    <source>
        <dbReference type="ARBA" id="ARBA00001139"/>
    </source>
</evidence>
<gene>
    <name evidence="8" type="primary">mqo</name>
    <name evidence="9" type="ordered locus">Cfla_1908</name>
</gene>
<evidence type="ECO:0000256" key="4">
    <source>
        <dbReference type="ARBA" id="ARBA00022532"/>
    </source>
</evidence>
<dbReference type="GO" id="GO:0008924">
    <property type="term" value="F:L-malate dehydrogenase (quinone) activity"/>
    <property type="evidence" value="ECO:0007669"/>
    <property type="project" value="UniProtKB-UniRule"/>
</dbReference>
<comment type="cofactor">
    <cofactor evidence="2 8">
        <name>FAD</name>
        <dbReference type="ChEBI" id="CHEBI:57692"/>
    </cofactor>
</comment>
<dbReference type="HOGENOM" id="CLU_028151_0_0_11"/>
<dbReference type="RefSeq" id="WP_013117138.1">
    <property type="nucleotide sequence ID" value="NC_014151.1"/>
</dbReference>
<dbReference type="PANTHER" id="PTHR43104:SF2">
    <property type="entry name" value="L-2-HYDROXYGLUTARATE DEHYDROGENASE, MITOCHONDRIAL"/>
    <property type="match status" value="1"/>
</dbReference>
<keyword evidence="6 8" id="KW-0274">FAD</keyword>
<comment type="catalytic activity">
    <reaction evidence="1 8">
        <text>(S)-malate + a quinone = a quinol + oxaloacetate</text>
        <dbReference type="Rhea" id="RHEA:46012"/>
        <dbReference type="ChEBI" id="CHEBI:15589"/>
        <dbReference type="ChEBI" id="CHEBI:16452"/>
        <dbReference type="ChEBI" id="CHEBI:24646"/>
        <dbReference type="ChEBI" id="CHEBI:132124"/>
        <dbReference type="EC" id="1.1.5.4"/>
    </reaction>
</comment>
<dbReference type="GO" id="GO:0006099">
    <property type="term" value="P:tricarboxylic acid cycle"/>
    <property type="evidence" value="ECO:0007669"/>
    <property type="project" value="UniProtKB-UniRule"/>
</dbReference>
<dbReference type="Proteomes" id="UP000000849">
    <property type="component" value="Chromosome"/>
</dbReference>
<dbReference type="SUPFAM" id="SSF51905">
    <property type="entry name" value="FAD/NAD(P)-binding domain"/>
    <property type="match status" value="1"/>
</dbReference>
<accession>D5UEZ4</accession>
<keyword evidence="7 8" id="KW-0560">Oxidoreductase</keyword>
<dbReference type="EMBL" id="CP001964">
    <property type="protein sequence ID" value="ADG74804.1"/>
    <property type="molecule type" value="Genomic_DNA"/>
</dbReference>
<dbReference type="NCBIfam" id="TIGR01320">
    <property type="entry name" value="mal_quin_oxido"/>
    <property type="match status" value="1"/>
</dbReference>
<dbReference type="GO" id="GO:0047545">
    <property type="term" value="F:(S)-2-hydroxyglutarate dehydrogenase activity"/>
    <property type="evidence" value="ECO:0007669"/>
    <property type="project" value="TreeGrafter"/>
</dbReference>
<sequence length="495" mass="53940">MAARNQDTAADVDVLLVGGGIMSATLASLIGTLEPSWRIEVHERLDSPATESSNAWNNAGTGHAALCELNYTPQRADGSVDVTKAVTINEQYELSRELWHHLAAAGRLPGAEDAVTTTPHLTFVRGAEDVEFLRRRWEALRRHRLFADLEFTTDRAVIARWAPLLVTDRLDDEPVAATRATWGTDVDFGSLTRAMLADAVTRGATVHTSSEVTRLRRLRDGRWRVTVADRRWNGNPPRTLTARFVFVGAGGGALHLLQRSRIKEIRGYAGFPISGQFLRTTNPGLVAQHRAKVYGKAAIGAPPMSVPHLDARVVDGDQALMFGPYAGWSMKFLKRGSWTDLLRSVRPGNLVPMIAVGLRNMSLVTYLIREVTADDAARLRSLRSYMPSADPRDWELITAGQRVQVIKRGKGGGVLEFGTELVTSQDGSIAGLLGASPGASTAVATMLDLLERCFPERADAWRPQLQQLMPSMGGGAWDAALEQQLVDDGTLTGGH</sequence>
<dbReference type="HAMAP" id="MF_00212">
    <property type="entry name" value="MQO"/>
    <property type="match status" value="1"/>
</dbReference>
<dbReference type="InterPro" id="IPR036188">
    <property type="entry name" value="FAD/NAD-bd_sf"/>
</dbReference>
<comment type="pathway">
    <text evidence="3 8">Carbohydrate metabolism; tricarboxylic acid cycle; oxaloacetate from (S)-malate (quinone route): step 1/1.</text>
</comment>
<evidence type="ECO:0000256" key="5">
    <source>
        <dbReference type="ARBA" id="ARBA00022630"/>
    </source>
</evidence>
<evidence type="ECO:0000256" key="8">
    <source>
        <dbReference type="HAMAP-Rule" id="MF_00212"/>
    </source>
</evidence>
<evidence type="ECO:0000256" key="6">
    <source>
        <dbReference type="ARBA" id="ARBA00022827"/>
    </source>
</evidence>
<dbReference type="KEGG" id="cfl:Cfla_1908"/>
<comment type="similarity">
    <text evidence="8">Belongs to the MQO family.</text>
</comment>
<dbReference type="Gene3D" id="3.30.9.10">
    <property type="entry name" value="D-Amino Acid Oxidase, subunit A, domain 2"/>
    <property type="match status" value="1"/>
</dbReference>
<reference evidence="9 10" key="1">
    <citation type="journal article" date="2010" name="Stand. Genomic Sci.">
        <title>Complete genome sequence of Cellulomonas flavigena type strain (134).</title>
        <authorList>
            <person name="Abt B."/>
            <person name="Foster B."/>
            <person name="Lapidus A."/>
            <person name="Clum A."/>
            <person name="Sun H."/>
            <person name="Pukall R."/>
            <person name="Lucas S."/>
            <person name="Glavina Del Rio T."/>
            <person name="Nolan M."/>
            <person name="Tice H."/>
            <person name="Cheng J.F."/>
            <person name="Pitluck S."/>
            <person name="Liolios K."/>
            <person name="Ivanova N."/>
            <person name="Mavromatis K."/>
            <person name="Ovchinnikova G."/>
            <person name="Pati A."/>
            <person name="Goodwin L."/>
            <person name="Chen A."/>
            <person name="Palaniappan K."/>
            <person name="Land M."/>
            <person name="Hauser L."/>
            <person name="Chang Y.J."/>
            <person name="Jeffries C.D."/>
            <person name="Rohde M."/>
            <person name="Goker M."/>
            <person name="Woyke T."/>
            <person name="Bristow J."/>
            <person name="Eisen J.A."/>
            <person name="Markowitz V."/>
            <person name="Hugenholtz P."/>
            <person name="Kyrpides N.C."/>
            <person name="Klenk H.P."/>
        </authorList>
    </citation>
    <scope>NUCLEOTIDE SEQUENCE [LARGE SCALE GENOMIC DNA]</scope>
    <source>
        <strain evidence="10">ATCC 482 / DSM 20109 / BCRC 11376 / JCM 18109 / NBRC 3775 / NCIMB 8073 / NRS 134</strain>
    </source>
</reference>
<protein>
    <recommendedName>
        <fullName evidence="8">Probable malate:quinone oxidoreductase</fullName>
        <ecNumber evidence="8">1.1.5.4</ecNumber>
    </recommendedName>
    <alternativeName>
        <fullName evidence="8">MQO</fullName>
    </alternativeName>
    <alternativeName>
        <fullName evidence="8">Malate dehydrogenase [quinone]</fullName>
    </alternativeName>
</protein>
<dbReference type="AlphaFoldDB" id="D5UEZ4"/>
<keyword evidence="10" id="KW-1185">Reference proteome</keyword>
<dbReference type="EC" id="1.1.5.4" evidence="8"/>
<evidence type="ECO:0000256" key="2">
    <source>
        <dbReference type="ARBA" id="ARBA00001974"/>
    </source>
</evidence>
<evidence type="ECO:0000256" key="7">
    <source>
        <dbReference type="ARBA" id="ARBA00023002"/>
    </source>
</evidence>
<organism evidence="9 10">
    <name type="scientific">Cellulomonas flavigena (strain ATCC 482 / DSM 20109 / BCRC 11376 / JCM 18109 / NBRC 3775 / NCIMB 8073 / NRS 134)</name>
    <dbReference type="NCBI Taxonomy" id="446466"/>
    <lineage>
        <taxon>Bacteria</taxon>
        <taxon>Bacillati</taxon>
        <taxon>Actinomycetota</taxon>
        <taxon>Actinomycetes</taxon>
        <taxon>Micrococcales</taxon>
        <taxon>Cellulomonadaceae</taxon>
        <taxon>Cellulomonas</taxon>
    </lineage>
</organism>
<dbReference type="PANTHER" id="PTHR43104">
    <property type="entry name" value="L-2-HYDROXYGLUTARATE DEHYDROGENASE, MITOCHONDRIAL"/>
    <property type="match status" value="1"/>
</dbReference>
<dbReference type="eggNOG" id="COG0579">
    <property type="taxonomic scope" value="Bacteria"/>
</dbReference>
<dbReference type="NCBIfam" id="NF009875">
    <property type="entry name" value="PRK13339.1"/>
    <property type="match status" value="1"/>
</dbReference>
<keyword evidence="5 8" id="KW-0285">Flavoprotein</keyword>
<proteinExistence type="inferred from homology"/>
<dbReference type="Pfam" id="PF06039">
    <property type="entry name" value="Mqo"/>
    <property type="match status" value="1"/>
</dbReference>
<dbReference type="UniPathway" id="UPA00223">
    <property type="reaction ID" value="UER01008"/>
</dbReference>
<evidence type="ECO:0000256" key="3">
    <source>
        <dbReference type="ARBA" id="ARBA00005012"/>
    </source>
</evidence>
<name>D5UEZ4_CELFN</name>
<dbReference type="Gene3D" id="3.50.50.60">
    <property type="entry name" value="FAD/NAD(P)-binding domain"/>
    <property type="match status" value="1"/>
</dbReference>